<gene>
    <name evidence="2" type="ORF">DIY07_10335</name>
</gene>
<accession>A0A3L8G0U3</accession>
<dbReference type="PROSITE" id="PS50943">
    <property type="entry name" value="HTH_CROC1"/>
    <property type="match status" value="1"/>
</dbReference>
<dbReference type="Proteomes" id="UP000269148">
    <property type="component" value="Unassembled WGS sequence"/>
</dbReference>
<feature type="domain" description="HTH cro/C1-type" evidence="1">
    <location>
        <begin position="7"/>
        <end position="41"/>
    </location>
</feature>
<protein>
    <submittedName>
        <fullName evidence="2">Transcriptional regulator</fullName>
    </submittedName>
</protein>
<dbReference type="EMBL" id="QLQD01000087">
    <property type="protein sequence ID" value="RLU54460.1"/>
    <property type="molecule type" value="Genomic_DNA"/>
</dbReference>
<dbReference type="RefSeq" id="WP_121792154.1">
    <property type="nucleotide sequence ID" value="NZ_QLQC01000087.1"/>
</dbReference>
<dbReference type="AlphaFoldDB" id="A0A3L8G0U3"/>
<organism evidence="2 3">
    <name type="scientific">Streptococcus iniae</name>
    <name type="common">Streptococcus shiloi</name>
    <dbReference type="NCBI Taxonomy" id="1346"/>
    <lineage>
        <taxon>Bacteria</taxon>
        <taxon>Bacillati</taxon>
        <taxon>Bacillota</taxon>
        <taxon>Bacilli</taxon>
        <taxon>Lactobacillales</taxon>
        <taxon>Streptococcaceae</taxon>
        <taxon>Streptococcus</taxon>
    </lineage>
</organism>
<dbReference type="GO" id="GO:0003677">
    <property type="term" value="F:DNA binding"/>
    <property type="evidence" value="ECO:0007669"/>
    <property type="project" value="InterPro"/>
</dbReference>
<comment type="caution">
    <text evidence="2">The sequence shown here is derived from an EMBL/GenBank/DDBJ whole genome shotgun (WGS) entry which is preliminary data.</text>
</comment>
<proteinExistence type="predicted"/>
<sequence length="68" mass="8091">MSKKDKIKGYRAMLGKTQKEMAEILNISPQSYYNKENGNVEFKDFEKIVFKNLIKEHFPNITLEDIFF</sequence>
<dbReference type="SUPFAM" id="SSF47413">
    <property type="entry name" value="lambda repressor-like DNA-binding domains"/>
    <property type="match status" value="1"/>
</dbReference>
<dbReference type="OrthoDB" id="2230123at2"/>
<dbReference type="InterPro" id="IPR010982">
    <property type="entry name" value="Lambda_DNA-bd_dom_sf"/>
</dbReference>
<dbReference type="Gene3D" id="1.10.260.40">
    <property type="entry name" value="lambda repressor-like DNA-binding domains"/>
    <property type="match status" value="1"/>
</dbReference>
<evidence type="ECO:0000313" key="3">
    <source>
        <dbReference type="Proteomes" id="UP000269148"/>
    </source>
</evidence>
<reference evidence="2 3" key="1">
    <citation type="submission" date="2018-06" db="EMBL/GenBank/DDBJ databases">
        <title>Mutators as drivers of adaptation in pathogenic bacteria and a risk factor for host jumps and vaccine escape.</title>
        <authorList>
            <person name="Barnes A.C."/>
            <person name="Silayeva O."/>
        </authorList>
    </citation>
    <scope>NUCLEOTIDE SEQUENCE [LARGE SCALE GENOMIC DNA]</scope>
    <source>
        <strain evidence="2 3">QMA0445</strain>
    </source>
</reference>
<dbReference type="InterPro" id="IPR001387">
    <property type="entry name" value="Cro/C1-type_HTH"/>
</dbReference>
<evidence type="ECO:0000313" key="2">
    <source>
        <dbReference type="EMBL" id="RLU54460.1"/>
    </source>
</evidence>
<dbReference type="Pfam" id="PF01381">
    <property type="entry name" value="HTH_3"/>
    <property type="match status" value="1"/>
</dbReference>
<dbReference type="CDD" id="cd00093">
    <property type="entry name" value="HTH_XRE"/>
    <property type="match status" value="1"/>
</dbReference>
<evidence type="ECO:0000259" key="1">
    <source>
        <dbReference type="PROSITE" id="PS50943"/>
    </source>
</evidence>
<name>A0A3L8G0U3_STRIN</name>